<organism evidence="3 4">
    <name type="scientific">Micromonospora jinlongensis</name>
    <dbReference type="NCBI Taxonomy" id="1287877"/>
    <lineage>
        <taxon>Bacteria</taxon>
        <taxon>Bacillati</taxon>
        <taxon>Actinomycetota</taxon>
        <taxon>Actinomycetes</taxon>
        <taxon>Micromonosporales</taxon>
        <taxon>Micromonosporaceae</taxon>
        <taxon>Micromonospora</taxon>
    </lineage>
</organism>
<feature type="compositionally biased region" description="Polar residues" evidence="1">
    <location>
        <begin position="1096"/>
        <end position="1108"/>
    </location>
</feature>
<feature type="region of interest" description="Disordered" evidence="1">
    <location>
        <begin position="496"/>
        <end position="660"/>
    </location>
</feature>
<feature type="region of interest" description="Disordered" evidence="1">
    <location>
        <begin position="1085"/>
        <end position="1113"/>
    </location>
</feature>
<feature type="compositionally biased region" description="Low complexity" evidence="1">
    <location>
        <begin position="543"/>
        <end position="555"/>
    </location>
</feature>
<dbReference type="InterPro" id="IPR057746">
    <property type="entry name" value="CpnT-like_N"/>
</dbReference>
<feature type="compositionally biased region" description="Low complexity" evidence="1">
    <location>
        <begin position="1039"/>
        <end position="1049"/>
    </location>
</feature>
<evidence type="ECO:0000313" key="4">
    <source>
        <dbReference type="Proteomes" id="UP000523545"/>
    </source>
</evidence>
<dbReference type="Pfam" id="PF25547">
    <property type="entry name" value="WXG100_2"/>
    <property type="match status" value="1"/>
</dbReference>
<dbReference type="SMART" id="SM00954">
    <property type="entry name" value="RelA_SpoT"/>
    <property type="match status" value="1"/>
</dbReference>
<dbReference type="GO" id="GO:0015969">
    <property type="term" value="P:guanosine tetraphosphate metabolic process"/>
    <property type="evidence" value="ECO:0007669"/>
    <property type="project" value="InterPro"/>
</dbReference>
<evidence type="ECO:0000259" key="2">
    <source>
        <dbReference type="SMART" id="SM00954"/>
    </source>
</evidence>
<dbReference type="RefSeq" id="WP_179782245.1">
    <property type="nucleotide sequence ID" value="NZ_JACCHK010000001.1"/>
</dbReference>
<feature type="region of interest" description="Disordered" evidence="1">
    <location>
        <begin position="1330"/>
        <end position="1351"/>
    </location>
</feature>
<name>A0A7Y9X605_9ACTN</name>
<dbReference type="InterPro" id="IPR043519">
    <property type="entry name" value="NT_sf"/>
</dbReference>
<dbReference type="SUPFAM" id="SSF81301">
    <property type="entry name" value="Nucleotidyltransferase"/>
    <property type="match status" value="1"/>
</dbReference>
<dbReference type="Pfam" id="PF15644">
    <property type="entry name" value="Gln_amidase"/>
    <property type="match status" value="1"/>
</dbReference>
<feature type="domain" description="RelA/SpoT" evidence="2">
    <location>
        <begin position="1338"/>
        <end position="1448"/>
    </location>
</feature>
<dbReference type="Proteomes" id="UP000523545">
    <property type="component" value="Unassembled WGS sequence"/>
</dbReference>
<dbReference type="InterPro" id="IPR007685">
    <property type="entry name" value="RelA_SpoT"/>
</dbReference>
<proteinExistence type="predicted"/>
<feature type="compositionally biased region" description="Low complexity" evidence="1">
    <location>
        <begin position="609"/>
        <end position="628"/>
    </location>
</feature>
<sequence>MSVLPSPIPHPLDHAPWDVPGWIYEALDWVVGVQWPEGNERAVWDVADQWYEVATVLAGPHTDAAAAAAEVHNGYGGVGAVDAAFVAAWRGIAEGADAPLPVLLAVTADLGRLVEECGCDIEGAKLEVWIELGILVIELLSVAVAAVLTAGAATPAAGAAMTATRLLIQQIFKRLMGQLASKSLRHGLKEAGERAAKEVTRGGVRGLAKRAARGGLEEAAEESGVTLATQAYQNSTGRTHGLDMTDLGASAVGGLAGGAVAPLAVLGRHATGRAARIGEHLGREMTGEVLADSAASLATGQGLTSMEDVARAAASGATGSATGQTDHALRARLDAQANALAGASFASPSLPSVGVSGDAALSGAASSSGAAASVGAASSVDGAISSDAASSSGAASFVGAASSVGAASAAGVVPSAGASGEISSPVVQATAVAATSPDQPTPPPAEMATDPGVHPSRVTGPSVAASDLPAVAAELHVSSPSSSGAVSDVDAVDRSLRPIEPTPSTDGPLSQAAGATHQVAAEPTVSSVAADPRSSSAVEDPRLSSVVADSRLSSSGTDTRLSSVTAPVAGTLEPSSGPAPGVTPGSSPHTPTAGPVTWSPSAGAPPPTTTVGPTTPFSFAAPSTTSRPPGTPTVLGRSAVPPRSPTREARPTDHPARGRASIPVEVAFGDPVVPATDPDDWYAAQWAAEAEAAERRRYQGHYESQRTGFENNRRQAEATRLHARAAEHDRRAVEYATYARQLHRAGHRQWADGWQRAANDETRAYAQWRDLADAVLAGTTAPPVVDLGAGTFEHANRDVGALALGAVETAGPSRLTGDDVPPPIDDSRPYGRPGGLRPPLALHQVDVERQMPRESDGTITRTADPRRGGWFRLLNDGGPAADATRGINCLDCTLSLFETWVHGRPRVSAPRTFDGYLDGDIRRPIRGEAGGPGRVEDVTGGRFQQLLAPPSGQRPYAEQARQAADRGYRNLRDQLLLGGHGSYAFLVTEWPHGGSHAWVALNQNGTVLYVDPQNAVVRDHPLYPDVVGIDALVLSGDGRPMPLGGLPRGRFSERPDLPDHPSTDDNGGHGDPYINRMYLLLDGPGSADVGDAEPVDTSSSTVRDQPSMSGPARVVSTAGSLDEIFAAGVSPADFAAAIDPPALRRLVPDLDESSARDVAQLFADGRVRDMLDHARREPPANEPELAERLTRQLVRRPDLARLILSAPELANSLTARPLTLYHLAGHQQAIDVLAEVLEDVARSEAVALETATGRVADQPQPTPLTDDQRRISASIRLPDDSANQPGFDNRRQADPSYRQHYLDSLYAAAAVAQTELNQLAMSLAQVGDRRVGEPGWRSQPKDRRRAEDKVDKYQGDASKLLDLAGAKVEFRNLDDLYAALERVRDHPNVVIVSCRDRFISPQDSGYRDVQLVLRMGNGHMAEFRLHLAALDAVAVWEHALYEVRRDVQALARAEGRALTPREGAIADGILRREQQLFWQALQSTYEGDT</sequence>
<keyword evidence="4" id="KW-1185">Reference proteome</keyword>
<feature type="compositionally biased region" description="Polar residues" evidence="1">
    <location>
        <begin position="556"/>
        <end position="565"/>
    </location>
</feature>
<feature type="region of interest" description="Disordered" evidence="1">
    <location>
        <begin position="1039"/>
        <end position="1073"/>
    </location>
</feature>
<feature type="compositionally biased region" description="Basic and acidic residues" evidence="1">
    <location>
        <begin position="1339"/>
        <end position="1351"/>
    </location>
</feature>
<dbReference type="Gene3D" id="3.30.460.10">
    <property type="entry name" value="Beta Polymerase, domain 2"/>
    <property type="match status" value="1"/>
</dbReference>
<evidence type="ECO:0000256" key="1">
    <source>
        <dbReference type="SAM" id="MobiDB-lite"/>
    </source>
</evidence>
<gene>
    <name evidence="3" type="ORF">HNR22_004824</name>
</gene>
<feature type="region of interest" description="Disordered" evidence="1">
    <location>
        <begin position="1251"/>
        <end position="1270"/>
    </location>
</feature>
<reference evidence="3 4" key="1">
    <citation type="submission" date="2020-07" db="EMBL/GenBank/DDBJ databases">
        <title>Sequencing the genomes of 1000 actinobacteria strains.</title>
        <authorList>
            <person name="Klenk H.-P."/>
        </authorList>
    </citation>
    <scope>NUCLEOTIDE SEQUENCE [LARGE SCALE GENOMIC DNA]</scope>
    <source>
        <strain evidence="3 4">DSM 45876</strain>
    </source>
</reference>
<protein>
    <recommendedName>
        <fullName evidence="2">RelA/SpoT domain-containing protein</fullName>
    </recommendedName>
</protein>
<dbReference type="EMBL" id="JACCHK010000001">
    <property type="protein sequence ID" value="NYH45097.1"/>
    <property type="molecule type" value="Genomic_DNA"/>
</dbReference>
<accession>A0A7Y9X605</accession>
<feature type="region of interest" description="Disordered" evidence="1">
    <location>
        <begin position="432"/>
        <end position="462"/>
    </location>
</feature>
<comment type="caution">
    <text evidence="3">The sequence shown here is derived from an EMBL/GenBank/DDBJ whole genome shotgun (WGS) entry which is preliminary data.</text>
</comment>
<feature type="region of interest" description="Disordered" evidence="1">
    <location>
        <begin position="810"/>
        <end position="838"/>
    </location>
</feature>
<evidence type="ECO:0000313" key="3">
    <source>
        <dbReference type="EMBL" id="NYH45097.1"/>
    </source>
</evidence>
<feature type="compositionally biased region" description="Basic and acidic residues" evidence="1">
    <location>
        <begin position="645"/>
        <end position="656"/>
    </location>
</feature>
<feature type="compositionally biased region" description="Basic and acidic residues" evidence="1">
    <location>
        <begin position="1050"/>
        <end position="1068"/>
    </location>
</feature>
<dbReference type="InterPro" id="IPR028908">
    <property type="entry name" value="Tox-PL_dom"/>
</dbReference>